<gene>
    <name evidence="2" type="ORF">J1605_020534</name>
</gene>
<feature type="compositionally biased region" description="Low complexity" evidence="1">
    <location>
        <begin position="94"/>
        <end position="103"/>
    </location>
</feature>
<dbReference type="AlphaFoldDB" id="A0AB34HL16"/>
<dbReference type="Proteomes" id="UP001159641">
    <property type="component" value="Unassembled WGS sequence"/>
</dbReference>
<reference evidence="2 3" key="1">
    <citation type="submission" date="2022-11" db="EMBL/GenBank/DDBJ databases">
        <title>Whole genome sequence of Eschrichtius robustus ER-17-0199.</title>
        <authorList>
            <person name="Bruniche-Olsen A."/>
            <person name="Black A.N."/>
            <person name="Fields C.J."/>
            <person name="Walden K."/>
            <person name="Dewoody J.A."/>
        </authorList>
    </citation>
    <scope>NUCLEOTIDE SEQUENCE [LARGE SCALE GENOMIC DNA]</scope>
    <source>
        <strain evidence="2">ER-17-0199</strain>
        <tissue evidence="2">Blubber</tissue>
    </source>
</reference>
<keyword evidence="3" id="KW-1185">Reference proteome</keyword>
<protein>
    <submittedName>
        <fullName evidence="2">Uncharacterized protein</fullName>
    </submittedName>
</protein>
<name>A0AB34HL16_ESCRO</name>
<evidence type="ECO:0000256" key="1">
    <source>
        <dbReference type="SAM" id="MobiDB-lite"/>
    </source>
</evidence>
<organism evidence="2 3">
    <name type="scientific">Eschrichtius robustus</name>
    <name type="common">California gray whale</name>
    <name type="synonym">Eschrichtius gibbosus</name>
    <dbReference type="NCBI Taxonomy" id="9764"/>
    <lineage>
        <taxon>Eukaryota</taxon>
        <taxon>Metazoa</taxon>
        <taxon>Chordata</taxon>
        <taxon>Craniata</taxon>
        <taxon>Vertebrata</taxon>
        <taxon>Euteleostomi</taxon>
        <taxon>Mammalia</taxon>
        <taxon>Eutheria</taxon>
        <taxon>Laurasiatheria</taxon>
        <taxon>Artiodactyla</taxon>
        <taxon>Whippomorpha</taxon>
        <taxon>Cetacea</taxon>
        <taxon>Mysticeti</taxon>
        <taxon>Eschrichtiidae</taxon>
        <taxon>Eschrichtius</taxon>
    </lineage>
</organism>
<dbReference type="GO" id="GO:0005881">
    <property type="term" value="C:cytoplasmic microtubule"/>
    <property type="evidence" value="ECO:0007669"/>
    <property type="project" value="TreeGrafter"/>
</dbReference>
<dbReference type="GO" id="GO:0008017">
    <property type="term" value="F:microtubule binding"/>
    <property type="evidence" value="ECO:0007669"/>
    <property type="project" value="TreeGrafter"/>
</dbReference>
<accession>A0AB34HL16</accession>
<evidence type="ECO:0000313" key="3">
    <source>
        <dbReference type="Proteomes" id="UP001159641"/>
    </source>
</evidence>
<comment type="caution">
    <text evidence="2">The sequence shown here is derived from an EMBL/GenBank/DDBJ whole genome shotgun (WGS) entry which is preliminary data.</text>
</comment>
<dbReference type="PANTHER" id="PTHR21584:SF10">
    <property type="entry name" value="G2 AND S PHASE-EXPRESSED PROTEIN 1"/>
    <property type="match status" value="1"/>
</dbReference>
<proteinExistence type="predicted"/>
<feature type="region of interest" description="Disordered" evidence="1">
    <location>
        <begin position="86"/>
        <end position="190"/>
    </location>
</feature>
<sequence>MAPLLLAGLTGRPDGVVCRVPPRPSGHSVPIWALARLRAVEGPGLFLFRTRWLGTTALPGEPLDGATPKSCRAQRPQSCTSVERVAHSTPARWSSASQSLVSSVRTPVSTGRRSALPTPAGRRLSSLPLATPKTMPRALASPLRVSARRLSSEPQKKSAMRTAPVREGDSRAAARPSDWSPDGSFPPASALPQALNFSPEKSDFTFSKSITTEVALDEAQPPEAATPSEALLMDVKLDQLSITLRAAATPLGDLPLIDFCKTPEASVALGSGSGPLVDLLTNTPGVNRRAVANACHEVGQVSREQEAAREPSQGRGPLCLTCAVRAETPEELGVFSLPLLTHDGQGAFPLGPSQVHRAVGCRAVGSWPQAAWSSGDQSFGVCGPGRGGVGAPFTSVASLLQLIDLASPLILLSPEADKENVESPLLKF</sequence>
<dbReference type="EMBL" id="JAIQCJ010001201">
    <property type="protein sequence ID" value="KAJ8791812.1"/>
    <property type="molecule type" value="Genomic_DNA"/>
</dbReference>
<dbReference type="PANTHER" id="PTHR21584">
    <property type="entry name" value="DIFFERENTIAL DISPLAY AND ACTIVATED BY P53 DDA3 /G2 S PHASE EXPRESSED 1"/>
    <property type="match status" value="1"/>
</dbReference>
<evidence type="ECO:0000313" key="2">
    <source>
        <dbReference type="EMBL" id="KAJ8791812.1"/>
    </source>
</evidence>
<dbReference type="InterPro" id="IPR026657">
    <property type="entry name" value="DDA3/GTSE-1"/>
</dbReference>